<keyword evidence="2" id="KW-1185">Reference proteome</keyword>
<organism evidence="1 2">
    <name type="scientific">Crocosphaera subtropica (strain ATCC 51142 / BH68)</name>
    <name type="common">Cyanothece sp. (strain ATCC 51142)</name>
    <dbReference type="NCBI Taxonomy" id="43989"/>
    <lineage>
        <taxon>Bacteria</taxon>
        <taxon>Bacillati</taxon>
        <taxon>Cyanobacteriota</taxon>
        <taxon>Cyanophyceae</taxon>
        <taxon>Oscillatoriophycideae</taxon>
        <taxon>Chroococcales</taxon>
        <taxon>Aphanothecaceae</taxon>
        <taxon>Crocosphaera</taxon>
        <taxon>Crocosphaera subtropica</taxon>
    </lineage>
</organism>
<accession>B1WSM1</accession>
<protein>
    <submittedName>
        <fullName evidence="1">Uncharacterized protein</fullName>
    </submittedName>
</protein>
<reference evidence="1 2" key="1">
    <citation type="journal article" date="2008" name="Proc. Natl. Acad. Sci. U.S.A.">
        <title>The genome of Cyanothece 51142, a unicellular diazotrophic cyanobacterium important in the marine nitrogen cycle.</title>
        <authorList>
            <person name="Welsh E.A."/>
            <person name="Liberton M."/>
            <person name="Stoeckel J."/>
            <person name="Loh T."/>
            <person name="Elvitigala T."/>
            <person name="Wang C."/>
            <person name="Wollam A."/>
            <person name="Fulton R.S."/>
            <person name="Clifton S.W."/>
            <person name="Jacobs J.M."/>
            <person name="Aurora R."/>
            <person name="Ghosh B.K."/>
            <person name="Sherman L.A."/>
            <person name="Smith R.D."/>
            <person name="Wilson R.K."/>
            <person name="Pakrasi H.B."/>
        </authorList>
    </citation>
    <scope>NUCLEOTIDE SEQUENCE [LARGE SCALE GENOMIC DNA]</scope>
    <source>
        <strain evidence="2">ATCC 51142 / BH68</strain>
    </source>
</reference>
<evidence type="ECO:0000313" key="2">
    <source>
        <dbReference type="Proteomes" id="UP000001203"/>
    </source>
</evidence>
<sequence>MGFVKLKNRLTLVAKEDSPMPLKRSILLKMTSLPQPWLFR</sequence>
<evidence type="ECO:0000313" key="1">
    <source>
        <dbReference type="EMBL" id="ACB53600.1"/>
    </source>
</evidence>
<gene>
    <name evidence="1" type="ordered locus">cce_4252</name>
</gene>
<dbReference type="HOGENOM" id="CLU_3288299_0_0_3"/>
<dbReference type="EMBL" id="CP000806">
    <property type="protein sequence ID" value="ACB53600.1"/>
    <property type="molecule type" value="Genomic_DNA"/>
</dbReference>
<proteinExistence type="predicted"/>
<dbReference type="AlphaFoldDB" id="B1WSM1"/>
<name>B1WSM1_CROS5</name>
<dbReference type="KEGG" id="cyt:cce_4252"/>
<dbReference type="Proteomes" id="UP000001203">
    <property type="component" value="Chromosome circular"/>
</dbReference>